<gene>
    <name evidence="4" type="ORF">BKA67DRAFT_691869</name>
</gene>
<sequence length="595" mass="67173">MEEIELVVIGAGWYGLAEAKVFHEINPSKSFLILESAATLGGVWAAERLYPGLKTNNMLGTYEYPDFPMKTEVFGVKPGEHIPGAAVHDYLMQYAEKFDIIDHIHYQSRVEVAEHQENGGWVLKVLTHGEDTNSRRYTEIRARKLVVATGLTSDPFLPDIDGQESFGAPVFHNSKLQQHADIPDDSKRRVTVFGATKSGWDAVYAYATRGVKVDWVIRESGHGPAWMAPPYVTPLKKWLEKLVNTRLLTWFSPCIWAAAGGYSGIRWFWHETSIGRAITNTFWSILGNDVITLNKYDSHPEMAKLKPWSLPMFTASSFSILNYDTDFFELVRNGTVKIHIADITGLSDHTVHLSDGLKLQSSALCCVTGWKHLPPMRFLPEGIDRELGIPHTPSVSDPSALVAKADEEILKRFPRLKDQPVQNKHLVPLLENKGISTSEQVNPSTNLTPYMQYRFMIPSSASLLKHRDIAFAGMLMNFSTSIMAHVQALWINAYFRDELDFPDWTSSDVLEKLQYETVLFSRFGKWRYPGGHGAQQPDFVFDAVSYLDLLVADLGLQVHRKKGHLAEILEPYGPEDYSNVVAEWTEKRHDQGRPA</sequence>
<dbReference type="InterPro" id="IPR036188">
    <property type="entry name" value="FAD/NAD-bd_sf"/>
</dbReference>
<dbReference type="RefSeq" id="XP_045956767.1">
    <property type="nucleotide sequence ID" value="XM_046109192.1"/>
</dbReference>
<keyword evidence="5" id="KW-1185">Reference proteome</keyword>
<dbReference type="EMBL" id="JAGPXC010000005">
    <property type="protein sequence ID" value="KAH6652490.1"/>
    <property type="molecule type" value="Genomic_DNA"/>
</dbReference>
<dbReference type="AlphaFoldDB" id="A0A9P8UI41"/>
<organism evidence="4 5">
    <name type="scientific">Truncatella angustata</name>
    <dbReference type="NCBI Taxonomy" id="152316"/>
    <lineage>
        <taxon>Eukaryota</taxon>
        <taxon>Fungi</taxon>
        <taxon>Dikarya</taxon>
        <taxon>Ascomycota</taxon>
        <taxon>Pezizomycotina</taxon>
        <taxon>Sordariomycetes</taxon>
        <taxon>Xylariomycetidae</taxon>
        <taxon>Amphisphaeriales</taxon>
        <taxon>Sporocadaceae</taxon>
        <taxon>Truncatella</taxon>
    </lineage>
</organism>
<comment type="caution">
    <text evidence="4">The sequence shown here is derived from an EMBL/GenBank/DDBJ whole genome shotgun (WGS) entry which is preliminary data.</text>
</comment>
<evidence type="ECO:0000256" key="1">
    <source>
        <dbReference type="ARBA" id="ARBA00022630"/>
    </source>
</evidence>
<dbReference type="PANTHER" id="PTHR23023">
    <property type="entry name" value="DIMETHYLANILINE MONOOXYGENASE"/>
    <property type="match status" value="1"/>
</dbReference>
<name>A0A9P8UI41_9PEZI</name>
<dbReference type="GO" id="GO:0016491">
    <property type="term" value="F:oxidoreductase activity"/>
    <property type="evidence" value="ECO:0007669"/>
    <property type="project" value="UniProtKB-KW"/>
</dbReference>
<reference evidence="4" key="1">
    <citation type="journal article" date="2021" name="Nat. Commun.">
        <title>Genetic determinants of endophytism in the Arabidopsis root mycobiome.</title>
        <authorList>
            <person name="Mesny F."/>
            <person name="Miyauchi S."/>
            <person name="Thiergart T."/>
            <person name="Pickel B."/>
            <person name="Atanasova L."/>
            <person name="Karlsson M."/>
            <person name="Huettel B."/>
            <person name="Barry K.W."/>
            <person name="Haridas S."/>
            <person name="Chen C."/>
            <person name="Bauer D."/>
            <person name="Andreopoulos W."/>
            <person name="Pangilinan J."/>
            <person name="LaButti K."/>
            <person name="Riley R."/>
            <person name="Lipzen A."/>
            <person name="Clum A."/>
            <person name="Drula E."/>
            <person name="Henrissat B."/>
            <person name="Kohler A."/>
            <person name="Grigoriev I.V."/>
            <person name="Martin F.M."/>
            <person name="Hacquard S."/>
        </authorList>
    </citation>
    <scope>NUCLEOTIDE SEQUENCE</scope>
    <source>
        <strain evidence="4">MPI-SDFR-AT-0073</strain>
    </source>
</reference>
<evidence type="ECO:0000256" key="3">
    <source>
        <dbReference type="ARBA" id="ARBA00023002"/>
    </source>
</evidence>
<protein>
    <recommendedName>
        <fullName evidence="6">Flavin-containing monooxygenase</fullName>
    </recommendedName>
</protein>
<evidence type="ECO:0008006" key="6">
    <source>
        <dbReference type="Google" id="ProtNLM"/>
    </source>
</evidence>
<evidence type="ECO:0000313" key="4">
    <source>
        <dbReference type="EMBL" id="KAH6652490.1"/>
    </source>
</evidence>
<dbReference type="GeneID" id="70138083"/>
<keyword evidence="3" id="KW-0560">Oxidoreductase</keyword>
<evidence type="ECO:0000313" key="5">
    <source>
        <dbReference type="Proteomes" id="UP000758603"/>
    </source>
</evidence>
<proteinExistence type="predicted"/>
<evidence type="ECO:0000256" key="2">
    <source>
        <dbReference type="ARBA" id="ARBA00022827"/>
    </source>
</evidence>
<dbReference type="Gene3D" id="3.50.50.60">
    <property type="entry name" value="FAD/NAD(P)-binding domain"/>
    <property type="match status" value="1"/>
</dbReference>
<dbReference type="Proteomes" id="UP000758603">
    <property type="component" value="Unassembled WGS sequence"/>
</dbReference>
<accession>A0A9P8UI41</accession>
<keyword evidence="2" id="KW-0274">FAD</keyword>
<dbReference type="InterPro" id="IPR050346">
    <property type="entry name" value="FMO-like"/>
</dbReference>
<dbReference type="SUPFAM" id="SSF51905">
    <property type="entry name" value="FAD/NAD(P)-binding domain"/>
    <property type="match status" value="1"/>
</dbReference>
<keyword evidence="1" id="KW-0285">Flavoprotein</keyword>
<dbReference type="Pfam" id="PF13738">
    <property type="entry name" value="Pyr_redox_3"/>
    <property type="match status" value="1"/>
</dbReference>
<dbReference type="FunFam" id="3.50.50.60:FF:000258">
    <property type="entry name" value="Flavin-binding monooxygenase-like protein (AFU_orthologue AFUA_6G01900)"/>
    <property type="match status" value="1"/>
</dbReference>
<dbReference type="OrthoDB" id="2915840at2759"/>